<proteinExistence type="predicted"/>
<keyword evidence="4" id="KW-1185">Reference proteome</keyword>
<dbReference type="InterPro" id="IPR000551">
    <property type="entry name" value="MerR-type_HTH_dom"/>
</dbReference>
<dbReference type="InterPro" id="IPR009061">
    <property type="entry name" value="DNA-bd_dom_put_sf"/>
</dbReference>
<dbReference type="Pfam" id="PF13411">
    <property type="entry name" value="MerR_1"/>
    <property type="match status" value="1"/>
</dbReference>
<gene>
    <name evidence="3" type="ORF">EV189_0163</name>
</gene>
<dbReference type="Proteomes" id="UP000293638">
    <property type="component" value="Unassembled WGS sequence"/>
</dbReference>
<feature type="domain" description="HTH merR-type" evidence="2">
    <location>
        <begin position="13"/>
        <end position="81"/>
    </location>
</feature>
<dbReference type="SMART" id="SM00422">
    <property type="entry name" value="HTH_MERR"/>
    <property type="match status" value="1"/>
</dbReference>
<dbReference type="Gene3D" id="1.10.1660.10">
    <property type="match status" value="1"/>
</dbReference>
<protein>
    <submittedName>
        <fullName evidence="3">DNA-binding transcriptional MerR regulator</fullName>
    </submittedName>
</protein>
<accession>A0A4Q7NUQ0</accession>
<name>A0A4Q7NUQ0_9ACTN</name>
<dbReference type="EMBL" id="SGXD01000001">
    <property type="protein sequence ID" value="RZS90933.1"/>
    <property type="molecule type" value="Genomic_DNA"/>
</dbReference>
<dbReference type="InterPro" id="IPR047057">
    <property type="entry name" value="MerR_fam"/>
</dbReference>
<dbReference type="PANTHER" id="PTHR30204">
    <property type="entry name" value="REDOX-CYCLING DRUG-SENSING TRANSCRIPTIONAL ACTIVATOR SOXR"/>
    <property type="match status" value="1"/>
</dbReference>
<sequence>MSPLPFDDPAAPLYSVGQVAGMLAVQPAFLRRLDTHAVVSPARSDGGQRRYSRHQVEQLQQVCALVDEGVTLPGVRHVLGLRARVAELEAEVARLRRR</sequence>
<dbReference type="PANTHER" id="PTHR30204:SF93">
    <property type="entry name" value="HTH MERR-TYPE DOMAIN-CONTAINING PROTEIN"/>
    <property type="match status" value="1"/>
</dbReference>
<evidence type="ECO:0000259" key="2">
    <source>
        <dbReference type="PROSITE" id="PS50937"/>
    </source>
</evidence>
<dbReference type="RefSeq" id="WP_231115951.1">
    <property type="nucleotide sequence ID" value="NZ_SGXD01000001.1"/>
</dbReference>
<comment type="caution">
    <text evidence="3">The sequence shown here is derived from an EMBL/GenBank/DDBJ whole genome shotgun (WGS) entry which is preliminary data.</text>
</comment>
<reference evidence="3 4" key="1">
    <citation type="submission" date="2019-02" db="EMBL/GenBank/DDBJ databases">
        <title>Genomic Encyclopedia of Type Strains, Phase IV (KMG-IV): sequencing the most valuable type-strain genomes for metagenomic binning, comparative biology and taxonomic classification.</title>
        <authorList>
            <person name="Goeker M."/>
        </authorList>
    </citation>
    <scope>NUCLEOTIDE SEQUENCE [LARGE SCALE GENOMIC DNA]</scope>
    <source>
        <strain evidence="3 4">DSM 45622</strain>
    </source>
</reference>
<dbReference type="AlphaFoldDB" id="A0A4Q7NUQ0"/>
<dbReference type="SUPFAM" id="SSF46955">
    <property type="entry name" value="Putative DNA-binding domain"/>
    <property type="match status" value="1"/>
</dbReference>
<evidence type="ECO:0000313" key="3">
    <source>
        <dbReference type="EMBL" id="RZS90933.1"/>
    </source>
</evidence>
<dbReference type="GO" id="GO:0003677">
    <property type="term" value="F:DNA binding"/>
    <property type="evidence" value="ECO:0007669"/>
    <property type="project" value="UniProtKB-KW"/>
</dbReference>
<dbReference type="GO" id="GO:0003700">
    <property type="term" value="F:DNA-binding transcription factor activity"/>
    <property type="evidence" value="ECO:0007669"/>
    <property type="project" value="InterPro"/>
</dbReference>
<dbReference type="PROSITE" id="PS50937">
    <property type="entry name" value="HTH_MERR_2"/>
    <property type="match status" value="1"/>
</dbReference>
<evidence type="ECO:0000256" key="1">
    <source>
        <dbReference type="ARBA" id="ARBA00023125"/>
    </source>
</evidence>
<keyword evidence="1 3" id="KW-0238">DNA-binding</keyword>
<organism evidence="3 4">
    <name type="scientific">Motilibacter rhizosphaerae</name>
    <dbReference type="NCBI Taxonomy" id="598652"/>
    <lineage>
        <taxon>Bacteria</taxon>
        <taxon>Bacillati</taxon>
        <taxon>Actinomycetota</taxon>
        <taxon>Actinomycetes</taxon>
        <taxon>Motilibacterales</taxon>
        <taxon>Motilibacteraceae</taxon>
        <taxon>Motilibacter</taxon>
    </lineage>
</organism>
<evidence type="ECO:0000313" key="4">
    <source>
        <dbReference type="Proteomes" id="UP000293638"/>
    </source>
</evidence>